<protein>
    <submittedName>
        <fullName evidence="2">Uncharacterized protein</fullName>
    </submittedName>
</protein>
<dbReference type="EMBL" id="JBAMMX010000001">
    <property type="protein sequence ID" value="KAK6946996.1"/>
    <property type="molecule type" value="Genomic_DNA"/>
</dbReference>
<dbReference type="Proteomes" id="UP001370490">
    <property type="component" value="Unassembled WGS sequence"/>
</dbReference>
<name>A0AAN8ZR40_9MAGN</name>
<evidence type="ECO:0000256" key="1">
    <source>
        <dbReference type="SAM" id="MobiDB-lite"/>
    </source>
</evidence>
<feature type="region of interest" description="Disordered" evidence="1">
    <location>
        <begin position="168"/>
        <end position="195"/>
    </location>
</feature>
<proteinExistence type="predicted"/>
<evidence type="ECO:0000313" key="3">
    <source>
        <dbReference type="Proteomes" id="UP001370490"/>
    </source>
</evidence>
<feature type="compositionally biased region" description="Basic and acidic residues" evidence="1">
    <location>
        <begin position="181"/>
        <end position="194"/>
    </location>
</feature>
<gene>
    <name evidence="2" type="ORF">RJ641_000469</name>
</gene>
<dbReference type="AlphaFoldDB" id="A0AAN8ZR40"/>
<reference evidence="2 3" key="1">
    <citation type="submission" date="2023-12" db="EMBL/GenBank/DDBJ databases">
        <title>A high-quality genome assembly for Dillenia turbinata (Dilleniales).</title>
        <authorList>
            <person name="Chanderbali A."/>
        </authorList>
    </citation>
    <scope>NUCLEOTIDE SEQUENCE [LARGE SCALE GENOMIC DNA]</scope>
    <source>
        <strain evidence="2">LSX21</strain>
        <tissue evidence="2">Leaf</tissue>
    </source>
</reference>
<comment type="caution">
    <text evidence="2">The sequence shown here is derived from an EMBL/GenBank/DDBJ whole genome shotgun (WGS) entry which is preliminary data.</text>
</comment>
<dbReference type="PANTHER" id="PTHR34572">
    <property type="entry name" value="GOLGIN FAMILY A PROTEIN"/>
    <property type="match status" value="1"/>
</dbReference>
<dbReference type="PANTHER" id="PTHR34572:SF8">
    <property type="entry name" value="(RAPE) HYPOTHETICAL PROTEIN"/>
    <property type="match status" value="1"/>
</dbReference>
<accession>A0AAN8ZR40</accession>
<evidence type="ECO:0000313" key="2">
    <source>
        <dbReference type="EMBL" id="KAK6946996.1"/>
    </source>
</evidence>
<keyword evidence="3" id="KW-1185">Reference proteome</keyword>
<organism evidence="2 3">
    <name type="scientific">Dillenia turbinata</name>
    <dbReference type="NCBI Taxonomy" id="194707"/>
    <lineage>
        <taxon>Eukaryota</taxon>
        <taxon>Viridiplantae</taxon>
        <taxon>Streptophyta</taxon>
        <taxon>Embryophyta</taxon>
        <taxon>Tracheophyta</taxon>
        <taxon>Spermatophyta</taxon>
        <taxon>Magnoliopsida</taxon>
        <taxon>eudicotyledons</taxon>
        <taxon>Gunneridae</taxon>
        <taxon>Pentapetalae</taxon>
        <taxon>Dilleniales</taxon>
        <taxon>Dilleniaceae</taxon>
        <taxon>Dillenia</taxon>
    </lineage>
</organism>
<sequence>MEGVGSRLGRASSRYGSTAVFTGPVRKWKKKWVNISSSSTFNNNLQSSNNNSNNGSASTIFLCKWTPLSNGDGDNGSTKESDPPRKKFRYTPIAFLEEQKEAAKRAEDDFKMNEIKKSAANVASKTDISEEKRQNNDFKMEEIQNSNKIPLASHELKQTYLDLGLCLKGQDESNDSDDQEKESPQEKPVAEDSSKIMAILF</sequence>